<evidence type="ECO:0000313" key="2">
    <source>
        <dbReference type="EMBL" id="EKF54612.1"/>
    </source>
</evidence>
<name>K2QIS2_9FLAO</name>
<comment type="caution">
    <text evidence="2">The sequence shown here is derived from an EMBL/GenBank/DDBJ whole genome shotgun (WGS) entry which is preliminary data.</text>
</comment>
<dbReference type="InterPro" id="IPR003812">
    <property type="entry name" value="Fido"/>
</dbReference>
<dbReference type="PANTHER" id="PTHR13504:SF38">
    <property type="entry name" value="FIDO DOMAIN-CONTAINING PROTEIN"/>
    <property type="match status" value="1"/>
</dbReference>
<dbReference type="STRING" id="555500.I215_11654"/>
<evidence type="ECO:0000259" key="1">
    <source>
        <dbReference type="PROSITE" id="PS51459"/>
    </source>
</evidence>
<keyword evidence="3" id="KW-1185">Reference proteome</keyword>
<dbReference type="EMBL" id="AMSG01000018">
    <property type="protein sequence ID" value="EKF54612.1"/>
    <property type="molecule type" value="Genomic_DNA"/>
</dbReference>
<dbReference type="PROSITE" id="PS51459">
    <property type="entry name" value="FIDO"/>
    <property type="match status" value="1"/>
</dbReference>
<feature type="domain" description="Fido" evidence="1">
    <location>
        <begin position="18"/>
        <end position="172"/>
    </location>
</feature>
<accession>K2QIS2</accession>
<dbReference type="AlphaFoldDB" id="K2QIS2"/>
<dbReference type="InterPro" id="IPR040198">
    <property type="entry name" value="Fido_containing"/>
</dbReference>
<organism evidence="2 3">
    <name type="scientific">Galbibacter marinus</name>
    <dbReference type="NCBI Taxonomy" id="555500"/>
    <lineage>
        <taxon>Bacteria</taxon>
        <taxon>Pseudomonadati</taxon>
        <taxon>Bacteroidota</taxon>
        <taxon>Flavobacteriia</taxon>
        <taxon>Flavobacteriales</taxon>
        <taxon>Flavobacteriaceae</taxon>
        <taxon>Galbibacter</taxon>
    </lineage>
</organism>
<protein>
    <submittedName>
        <fullName evidence="2">Filamentation induced by cAMP protein fic</fullName>
    </submittedName>
</protein>
<dbReference type="Gene3D" id="1.10.3290.10">
    <property type="entry name" value="Fido-like domain"/>
    <property type="match status" value="1"/>
</dbReference>
<dbReference type="Proteomes" id="UP000007364">
    <property type="component" value="Unassembled WGS sequence"/>
</dbReference>
<dbReference type="SUPFAM" id="SSF140931">
    <property type="entry name" value="Fic-like"/>
    <property type="match status" value="1"/>
</dbReference>
<proteinExistence type="predicted"/>
<sequence>MYKALTRILKAVRCDEHLSISLILELNWLVIGSLWKDDDSYFDAKNKGQEEGEIKRSQNLIRISQGNKELLRQEPLSNPDNVSQNMSNLIESIRRTEKDVFERSAFLAQELWLHQPFVEGNKRTGRLLTNFLTMKEGYLLFVYEDKNKNYNSLLIEQYLESQPYLILNYIKKKLNETMLNQIRINKLNDKGKGFRMIL</sequence>
<dbReference type="PANTHER" id="PTHR13504">
    <property type="entry name" value="FIDO DOMAIN-CONTAINING PROTEIN DDB_G0283145"/>
    <property type="match status" value="1"/>
</dbReference>
<gene>
    <name evidence="2" type="ORF">I215_11654</name>
</gene>
<evidence type="ECO:0000313" key="3">
    <source>
        <dbReference type="Proteomes" id="UP000007364"/>
    </source>
</evidence>
<dbReference type="RefSeq" id="WP_008992170.1">
    <property type="nucleotide sequence ID" value="NZ_AMSG01000018.1"/>
</dbReference>
<dbReference type="Pfam" id="PF02661">
    <property type="entry name" value="Fic"/>
    <property type="match status" value="1"/>
</dbReference>
<reference evidence="2 3" key="1">
    <citation type="journal article" date="2012" name="J. Bacteriol.">
        <title>Genome Sequence of Galbibacter marinum Type Strain ck-I2-15.</title>
        <authorList>
            <person name="Lai Q."/>
            <person name="Li C."/>
            <person name="Shao Z."/>
        </authorList>
    </citation>
    <scope>NUCLEOTIDE SEQUENCE [LARGE SCALE GENOMIC DNA]</scope>
    <source>
        <strain evidence="3">ck-I2-15</strain>
    </source>
</reference>
<dbReference type="InterPro" id="IPR036597">
    <property type="entry name" value="Fido-like_dom_sf"/>
</dbReference>
<dbReference type="OrthoDB" id="9814400at2"/>